<dbReference type="EMBL" id="AP024086">
    <property type="protein sequence ID" value="BCL59542.1"/>
    <property type="molecule type" value="Genomic_DNA"/>
</dbReference>
<proteinExistence type="predicted"/>
<dbReference type="KEGG" id="dbk:DGMP_02350"/>
<name>A0A8D5JKH1_9BACT</name>
<keyword evidence="2" id="KW-1185">Reference proteome</keyword>
<evidence type="ECO:0000313" key="1">
    <source>
        <dbReference type="EMBL" id="BCL59542.1"/>
    </source>
</evidence>
<dbReference type="AlphaFoldDB" id="A0A8D5JKH1"/>
<dbReference type="Proteomes" id="UP000826725">
    <property type="component" value="Chromosome"/>
</dbReference>
<organism evidence="1 2">
    <name type="scientific">Desulfomarina profundi</name>
    <dbReference type="NCBI Taxonomy" id="2772557"/>
    <lineage>
        <taxon>Bacteria</taxon>
        <taxon>Pseudomonadati</taxon>
        <taxon>Thermodesulfobacteriota</taxon>
        <taxon>Desulfobulbia</taxon>
        <taxon>Desulfobulbales</taxon>
        <taxon>Desulfobulbaceae</taxon>
        <taxon>Desulfomarina</taxon>
    </lineage>
</organism>
<reference evidence="1" key="1">
    <citation type="submission" date="2020-09" db="EMBL/GenBank/DDBJ databases">
        <title>Desulfogranum mesoprofundum gen. nov., sp. nov., a novel mesophilic, sulfate-reducing chemolithoautotroph isolated from a deep-sea hydrothermal vent chimney in the Suiyo Seamount.</title>
        <authorList>
            <person name="Hashimoto Y."/>
            <person name="Nakagawa S."/>
        </authorList>
    </citation>
    <scope>NUCLEOTIDE SEQUENCE</scope>
    <source>
        <strain evidence="1">KT2</strain>
    </source>
</reference>
<gene>
    <name evidence="1" type="ORF">DGMP_02350</name>
</gene>
<protein>
    <submittedName>
        <fullName evidence="1">Uncharacterized protein</fullName>
    </submittedName>
</protein>
<accession>A0A8D5JKH1</accession>
<evidence type="ECO:0000313" key="2">
    <source>
        <dbReference type="Proteomes" id="UP000826725"/>
    </source>
</evidence>
<sequence>MFSGAAGDRPVFEKLAYFRTGTGSDFSGWLHVEYKNVTDHPKIWHPMADGRVFGENKEV</sequence>